<feature type="coiled-coil region" evidence="1">
    <location>
        <begin position="95"/>
        <end position="122"/>
    </location>
</feature>
<sequence>METSGRGDRGRAEADTREIAEGLELYSRPPKHGHLWASHSGEGNTETVVPEGEEEVEGSRQIETTRQLAQCPQVFKDSVVPVRGSLLSPAAADFTARYRAEMAQAKECLERARETAARYYDRHHRELELGPGDWMLVHREFFE</sequence>
<protein>
    <submittedName>
        <fullName evidence="3">Uncharacterized protein</fullName>
    </submittedName>
</protein>
<organism evidence="3">
    <name type="scientific">Chromera velia CCMP2878</name>
    <dbReference type="NCBI Taxonomy" id="1169474"/>
    <lineage>
        <taxon>Eukaryota</taxon>
        <taxon>Sar</taxon>
        <taxon>Alveolata</taxon>
        <taxon>Colpodellida</taxon>
        <taxon>Chromeraceae</taxon>
        <taxon>Chromera</taxon>
    </lineage>
</organism>
<feature type="region of interest" description="Disordered" evidence="2">
    <location>
        <begin position="1"/>
        <end position="60"/>
    </location>
</feature>
<dbReference type="PhylomeDB" id="A0A0G4I6R9"/>
<evidence type="ECO:0000256" key="1">
    <source>
        <dbReference type="SAM" id="Coils"/>
    </source>
</evidence>
<dbReference type="EMBL" id="CDMZ01005332">
    <property type="protein sequence ID" value="CEM52686.1"/>
    <property type="molecule type" value="Genomic_DNA"/>
</dbReference>
<evidence type="ECO:0000256" key="2">
    <source>
        <dbReference type="SAM" id="MobiDB-lite"/>
    </source>
</evidence>
<dbReference type="AlphaFoldDB" id="A0A0G4I6R9"/>
<evidence type="ECO:0000313" key="3">
    <source>
        <dbReference type="EMBL" id="CEM52686.1"/>
    </source>
</evidence>
<keyword evidence="1" id="KW-0175">Coiled coil</keyword>
<reference evidence="3" key="1">
    <citation type="submission" date="2014-11" db="EMBL/GenBank/DDBJ databases">
        <authorList>
            <person name="Otto D Thomas"/>
            <person name="Naeem Raeece"/>
        </authorList>
    </citation>
    <scope>NUCLEOTIDE SEQUENCE</scope>
</reference>
<proteinExistence type="predicted"/>
<feature type="compositionally biased region" description="Basic and acidic residues" evidence="2">
    <location>
        <begin position="1"/>
        <end position="20"/>
    </location>
</feature>
<feature type="compositionally biased region" description="Low complexity" evidence="2">
    <location>
        <begin position="41"/>
        <end position="50"/>
    </location>
</feature>
<accession>A0A0G4I6R9</accession>
<name>A0A0G4I6R9_9ALVE</name>
<dbReference type="VEuPathDB" id="CryptoDB:Cvel_1908"/>
<gene>
    <name evidence="3" type="ORF">Cvel_1908</name>
</gene>